<dbReference type="Proteomes" id="UP000263232">
    <property type="component" value="Chromosome"/>
</dbReference>
<reference evidence="2 3" key="1">
    <citation type="submission" date="2017-09" db="EMBL/GenBank/DDBJ databases">
        <title>Complete genome sequence of Oxytococcus suis strain ZY16052.</title>
        <authorList>
            <person name="Li F."/>
        </authorList>
    </citation>
    <scope>NUCLEOTIDE SEQUENCE [LARGE SCALE GENOMIC DNA]</scope>
    <source>
        <strain evidence="2 3">ZY16052</strain>
    </source>
</reference>
<evidence type="ECO:0000256" key="1">
    <source>
        <dbReference type="SAM" id="Phobius"/>
    </source>
</evidence>
<keyword evidence="1" id="KW-1133">Transmembrane helix</keyword>
<dbReference type="KEGG" id="abae:CL176_05620"/>
<keyword evidence="1" id="KW-0472">Membrane</keyword>
<protein>
    <recommendedName>
        <fullName evidence="4">DUF3899 domain-containing protein</fullName>
    </recommendedName>
</protein>
<keyword evidence="1" id="KW-0812">Transmembrane</keyword>
<dbReference type="AlphaFoldDB" id="A0A347WKA5"/>
<organism evidence="2 3">
    <name type="scientific">Suicoccus acidiformans</name>
    <dbReference type="NCBI Taxonomy" id="2036206"/>
    <lineage>
        <taxon>Bacteria</taxon>
        <taxon>Bacillati</taxon>
        <taxon>Bacillota</taxon>
        <taxon>Bacilli</taxon>
        <taxon>Lactobacillales</taxon>
        <taxon>Aerococcaceae</taxon>
        <taxon>Suicoccus</taxon>
    </lineage>
</organism>
<dbReference type="EMBL" id="CP023434">
    <property type="protein sequence ID" value="AXY25512.1"/>
    <property type="molecule type" value="Genomic_DNA"/>
</dbReference>
<dbReference type="RefSeq" id="WP_118990421.1">
    <property type="nucleotide sequence ID" value="NZ_CP023434.1"/>
</dbReference>
<evidence type="ECO:0000313" key="2">
    <source>
        <dbReference type="EMBL" id="AXY25512.1"/>
    </source>
</evidence>
<feature type="transmembrane region" description="Helical" evidence="1">
    <location>
        <begin position="6"/>
        <end position="27"/>
    </location>
</feature>
<gene>
    <name evidence="2" type="ORF">CL176_05620</name>
</gene>
<evidence type="ECO:0000313" key="3">
    <source>
        <dbReference type="Proteomes" id="UP000263232"/>
    </source>
</evidence>
<sequence length="112" mass="12674">MNAYLITMVIAGAVFIMGAIMLNYNLYHMIFIDAKARGMKSPNLRGFFALSDGKGAGLLTYLLSRRKYTRRELTIDEKIDFTNYKKKAILSLLIFLCGAIPLIIAAFYYIGF</sequence>
<name>A0A347WKA5_9LACT</name>
<proteinExistence type="predicted"/>
<evidence type="ECO:0008006" key="4">
    <source>
        <dbReference type="Google" id="ProtNLM"/>
    </source>
</evidence>
<feature type="transmembrane region" description="Helical" evidence="1">
    <location>
        <begin position="88"/>
        <end position="110"/>
    </location>
</feature>
<accession>A0A347WKA5</accession>
<keyword evidence="3" id="KW-1185">Reference proteome</keyword>
<dbReference type="OrthoDB" id="2237189at2"/>